<evidence type="ECO:0000313" key="7">
    <source>
        <dbReference type="Proteomes" id="UP000033121"/>
    </source>
</evidence>
<dbReference type="OrthoDB" id="9127033at2"/>
<dbReference type="InterPro" id="IPR018490">
    <property type="entry name" value="cNMP-bd_dom_sf"/>
</dbReference>
<protein>
    <submittedName>
        <fullName evidence="6">Putative CRP/FNR family transcriptional regulator</fullName>
    </submittedName>
</protein>
<dbReference type="AlphaFoldDB" id="A0A0E9N718"/>
<evidence type="ECO:0000256" key="1">
    <source>
        <dbReference type="ARBA" id="ARBA00023015"/>
    </source>
</evidence>
<accession>A0A0E9N718</accession>
<dbReference type="InterPro" id="IPR000595">
    <property type="entry name" value="cNMP-bd_dom"/>
</dbReference>
<dbReference type="PROSITE" id="PS51063">
    <property type="entry name" value="HTH_CRP_2"/>
    <property type="match status" value="1"/>
</dbReference>
<dbReference type="InterPro" id="IPR014710">
    <property type="entry name" value="RmlC-like_jellyroll"/>
</dbReference>
<dbReference type="InterPro" id="IPR050397">
    <property type="entry name" value="Env_Response_Regulators"/>
</dbReference>
<dbReference type="InterPro" id="IPR036388">
    <property type="entry name" value="WH-like_DNA-bd_sf"/>
</dbReference>
<dbReference type="GO" id="GO:0005829">
    <property type="term" value="C:cytosol"/>
    <property type="evidence" value="ECO:0007669"/>
    <property type="project" value="TreeGrafter"/>
</dbReference>
<name>A0A0E9N718_9BACT</name>
<keyword evidence="2" id="KW-0238">DNA-binding</keyword>
<dbReference type="EMBL" id="BBWV01000005">
    <property type="protein sequence ID" value="GAO45491.1"/>
    <property type="molecule type" value="Genomic_DNA"/>
</dbReference>
<dbReference type="InterPro" id="IPR036390">
    <property type="entry name" value="WH_DNA-bd_sf"/>
</dbReference>
<dbReference type="InterPro" id="IPR012318">
    <property type="entry name" value="HTH_CRP"/>
</dbReference>
<dbReference type="Gene3D" id="1.10.10.10">
    <property type="entry name" value="Winged helix-like DNA-binding domain superfamily/Winged helix DNA-binding domain"/>
    <property type="match status" value="1"/>
</dbReference>
<dbReference type="Proteomes" id="UP000033121">
    <property type="component" value="Unassembled WGS sequence"/>
</dbReference>
<dbReference type="SUPFAM" id="SSF51206">
    <property type="entry name" value="cAMP-binding domain-like"/>
    <property type="match status" value="1"/>
</dbReference>
<proteinExistence type="predicted"/>
<dbReference type="SUPFAM" id="SSF46785">
    <property type="entry name" value="Winged helix' DNA-binding domain"/>
    <property type="match status" value="1"/>
</dbReference>
<evidence type="ECO:0000313" key="6">
    <source>
        <dbReference type="EMBL" id="GAO45491.1"/>
    </source>
</evidence>
<dbReference type="PANTHER" id="PTHR24567">
    <property type="entry name" value="CRP FAMILY TRANSCRIPTIONAL REGULATORY PROTEIN"/>
    <property type="match status" value="1"/>
</dbReference>
<evidence type="ECO:0000259" key="5">
    <source>
        <dbReference type="PROSITE" id="PS51063"/>
    </source>
</evidence>
<dbReference type="Gene3D" id="2.60.120.10">
    <property type="entry name" value="Jelly Rolls"/>
    <property type="match status" value="1"/>
</dbReference>
<keyword evidence="1" id="KW-0805">Transcription regulation</keyword>
<feature type="domain" description="HTH crp-type" evidence="5">
    <location>
        <begin position="153"/>
        <end position="226"/>
    </location>
</feature>
<feature type="domain" description="Cyclic nucleotide-binding" evidence="4">
    <location>
        <begin position="19"/>
        <end position="139"/>
    </location>
</feature>
<dbReference type="Pfam" id="PF13545">
    <property type="entry name" value="HTH_Crp_2"/>
    <property type="match status" value="1"/>
</dbReference>
<dbReference type="PANTHER" id="PTHR24567:SF74">
    <property type="entry name" value="HTH-TYPE TRANSCRIPTIONAL REGULATOR ARCR"/>
    <property type="match status" value="1"/>
</dbReference>
<dbReference type="STRING" id="1220578.FPE01S_05_01860"/>
<reference evidence="6 7" key="1">
    <citation type="submission" date="2015-04" db="EMBL/GenBank/DDBJ databases">
        <title>Whole genome shotgun sequence of Flavihumibacter petaseus NBRC 106054.</title>
        <authorList>
            <person name="Miyazawa S."/>
            <person name="Hosoyama A."/>
            <person name="Hashimoto M."/>
            <person name="Noguchi M."/>
            <person name="Tsuchikane K."/>
            <person name="Ohji S."/>
            <person name="Yamazoe A."/>
            <person name="Ichikawa N."/>
            <person name="Kimura A."/>
            <person name="Fujita N."/>
        </authorList>
    </citation>
    <scope>NUCLEOTIDE SEQUENCE [LARGE SCALE GENOMIC DNA]</scope>
    <source>
        <strain evidence="6 7">NBRC 106054</strain>
    </source>
</reference>
<evidence type="ECO:0000259" key="4">
    <source>
        <dbReference type="PROSITE" id="PS50042"/>
    </source>
</evidence>
<dbReference type="PROSITE" id="PS50042">
    <property type="entry name" value="CNMP_BINDING_3"/>
    <property type="match status" value="1"/>
</dbReference>
<dbReference type="GO" id="GO:0003700">
    <property type="term" value="F:DNA-binding transcription factor activity"/>
    <property type="evidence" value="ECO:0007669"/>
    <property type="project" value="TreeGrafter"/>
</dbReference>
<comment type="caution">
    <text evidence="6">The sequence shown here is derived from an EMBL/GenBank/DDBJ whole genome shotgun (WGS) entry which is preliminary data.</text>
</comment>
<evidence type="ECO:0000256" key="2">
    <source>
        <dbReference type="ARBA" id="ARBA00023125"/>
    </source>
</evidence>
<dbReference type="Pfam" id="PF00027">
    <property type="entry name" value="cNMP_binding"/>
    <property type="match status" value="1"/>
</dbReference>
<organism evidence="6 7">
    <name type="scientific">Flavihumibacter petaseus NBRC 106054</name>
    <dbReference type="NCBI Taxonomy" id="1220578"/>
    <lineage>
        <taxon>Bacteria</taxon>
        <taxon>Pseudomonadati</taxon>
        <taxon>Bacteroidota</taxon>
        <taxon>Chitinophagia</taxon>
        <taxon>Chitinophagales</taxon>
        <taxon>Chitinophagaceae</taxon>
        <taxon>Flavihumibacter</taxon>
    </lineage>
</organism>
<sequence length="235" mass="26600">MSLNGIFPMDKWDFKSGSILSGLPENDLDQLMAHRLEQVYKKGELIFREGAYPQGIFYIMAGKVKKFKVDESGREHIVYVANAGDLIGYHAVLAEERYPDSTAALEESRIAFIPKEDFLDMLNHSGILGRRLLKNLSHEFGVLANGLTLFTQKSVRERLALQLVVLREKYKVDFQPGMSVIINMSREDLAGLVGTTKENVVRVLTEFKQAGMLETRGRKIVIHDVGQLVRIANYR</sequence>
<dbReference type="CDD" id="cd00038">
    <property type="entry name" value="CAP_ED"/>
    <property type="match status" value="1"/>
</dbReference>
<keyword evidence="7" id="KW-1185">Reference proteome</keyword>
<dbReference type="PRINTS" id="PR00034">
    <property type="entry name" value="HTHCRP"/>
</dbReference>
<dbReference type="SMART" id="SM00419">
    <property type="entry name" value="HTH_CRP"/>
    <property type="match status" value="1"/>
</dbReference>
<keyword evidence="3" id="KW-0804">Transcription</keyword>
<dbReference type="SMART" id="SM00100">
    <property type="entry name" value="cNMP"/>
    <property type="match status" value="1"/>
</dbReference>
<evidence type="ECO:0000256" key="3">
    <source>
        <dbReference type="ARBA" id="ARBA00023163"/>
    </source>
</evidence>
<dbReference type="GO" id="GO:0003677">
    <property type="term" value="F:DNA binding"/>
    <property type="evidence" value="ECO:0007669"/>
    <property type="project" value="UniProtKB-KW"/>
</dbReference>
<gene>
    <name evidence="6" type="ORF">FPE01S_05_01860</name>
</gene>